<name>A0A4R1QDP3_9BACL</name>
<reference evidence="1 2" key="1">
    <citation type="submission" date="2019-03" db="EMBL/GenBank/DDBJ databases">
        <title>Genomic Encyclopedia of Type Strains, Phase IV (KMG-IV): sequencing the most valuable type-strain genomes for metagenomic binning, comparative biology and taxonomic classification.</title>
        <authorList>
            <person name="Goeker M."/>
        </authorList>
    </citation>
    <scope>NUCLEOTIDE SEQUENCE [LARGE SCALE GENOMIC DNA]</scope>
    <source>
        <strain evidence="1 2">DSM 24979</strain>
    </source>
</reference>
<accession>A0A4R1QDP3</accession>
<organism evidence="1 2">
    <name type="scientific">Thermolongibacillus altinsuensis</name>
    <dbReference type="NCBI Taxonomy" id="575256"/>
    <lineage>
        <taxon>Bacteria</taxon>
        <taxon>Bacillati</taxon>
        <taxon>Bacillota</taxon>
        <taxon>Bacilli</taxon>
        <taxon>Bacillales</taxon>
        <taxon>Anoxybacillaceae</taxon>
        <taxon>Thermolongibacillus</taxon>
    </lineage>
</organism>
<gene>
    <name evidence="1" type="ORF">EDD69_11069</name>
</gene>
<dbReference type="AlphaFoldDB" id="A0A4R1QDP3"/>
<keyword evidence="2" id="KW-1185">Reference proteome</keyword>
<dbReference type="EMBL" id="SLUL01000010">
    <property type="protein sequence ID" value="TCL48063.1"/>
    <property type="molecule type" value="Genomic_DNA"/>
</dbReference>
<protein>
    <submittedName>
        <fullName evidence="1">Uncharacterized protein</fullName>
    </submittedName>
</protein>
<sequence length="63" mass="7541">MAFARKHPRKVLTKNPSITFLLNNVKKLVRIYKNTKSCLIIARQLQQNDNNFLRHIRSKKFDM</sequence>
<evidence type="ECO:0000313" key="2">
    <source>
        <dbReference type="Proteomes" id="UP000295658"/>
    </source>
</evidence>
<comment type="caution">
    <text evidence="1">The sequence shown here is derived from an EMBL/GenBank/DDBJ whole genome shotgun (WGS) entry which is preliminary data.</text>
</comment>
<proteinExistence type="predicted"/>
<evidence type="ECO:0000313" key="1">
    <source>
        <dbReference type="EMBL" id="TCL48063.1"/>
    </source>
</evidence>
<dbReference type="Proteomes" id="UP000295658">
    <property type="component" value="Unassembled WGS sequence"/>
</dbReference>